<feature type="region of interest" description="Disordered" evidence="1">
    <location>
        <begin position="160"/>
        <end position="180"/>
    </location>
</feature>
<sequence>MTRGSFNKTLHNAFRSLITPRSTTAGKFHHLHHQSPSVCLSPCIHFCEYRQADSERSNTPQVSGTAEPAQPNTSITMVETPATAARSAVAPALPVAVQALVVVPVASSIPADAPAPISEASIPELVAENAEASADSLLNQLLPYLTAAARHQVQLSIWPPHHNHLATQRRRRTGGHSATS</sequence>
<dbReference type="OrthoDB" id="10323410at2759"/>
<dbReference type="AlphaFoldDB" id="A0A329S7Y0"/>
<evidence type="ECO:0000313" key="3">
    <source>
        <dbReference type="Proteomes" id="UP000251314"/>
    </source>
</evidence>
<reference evidence="2 3" key="1">
    <citation type="submission" date="2018-01" db="EMBL/GenBank/DDBJ databases">
        <title>Draft genome of the strawberry crown rot pathogen Phytophthora cactorum.</title>
        <authorList>
            <person name="Armitage A.D."/>
            <person name="Lysoe E."/>
            <person name="Nellist C.F."/>
            <person name="Harrison R.J."/>
            <person name="Brurberg M.B."/>
        </authorList>
    </citation>
    <scope>NUCLEOTIDE SEQUENCE [LARGE SCALE GENOMIC DNA]</scope>
    <source>
        <strain evidence="2 3">10300</strain>
    </source>
</reference>
<proteinExistence type="predicted"/>
<gene>
    <name evidence="2" type="ORF">PC110_g10709</name>
</gene>
<dbReference type="Proteomes" id="UP000251314">
    <property type="component" value="Unassembled WGS sequence"/>
</dbReference>
<evidence type="ECO:0000256" key="1">
    <source>
        <dbReference type="SAM" id="MobiDB-lite"/>
    </source>
</evidence>
<feature type="compositionally biased region" description="Basic residues" evidence="1">
    <location>
        <begin position="161"/>
        <end position="174"/>
    </location>
</feature>
<comment type="caution">
    <text evidence="2">The sequence shown here is derived from an EMBL/GenBank/DDBJ whole genome shotgun (WGS) entry which is preliminary data.</text>
</comment>
<protein>
    <submittedName>
        <fullName evidence="2">Uncharacterized protein</fullName>
    </submittedName>
</protein>
<evidence type="ECO:0000313" key="2">
    <source>
        <dbReference type="EMBL" id="RAW32937.1"/>
    </source>
</evidence>
<organism evidence="2 3">
    <name type="scientific">Phytophthora cactorum</name>
    <dbReference type="NCBI Taxonomy" id="29920"/>
    <lineage>
        <taxon>Eukaryota</taxon>
        <taxon>Sar</taxon>
        <taxon>Stramenopiles</taxon>
        <taxon>Oomycota</taxon>
        <taxon>Peronosporomycetes</taxon>
        <taxon>Peronosporales</taxon>
        <taxon>Peronosporaceae</taxon>
        <taxon>Phytophthora</taxon>
    </lineage>
</organism>
<dbReference type="EMBL" id="MJFZ01000256">
    <property type="protein sequence ID" value="RAW32937.1"/>
    <property type="molecule type" value="Genomic_DNA"/>
</dbReference>
<keyword evidence="3" id="KW-1185">Reference proteome</keyword>
<name>A0A329S7Y0_9STRA</name>
<accession>A0A329S7Y0</accession>
<dbReference type="VEuPathDB" id="FungiDB:PC110_g10709"/>